<evidence type="ECO:0000313" key="2">
    <source>
        <dbReference type="Proteomes" id="UP000501802"/>
    </source>
</evidence>
<proteinExistence type="predicted"/>
<dbReference type="RefSeq" id="WP_167214194.1">
    <property type="nucleotide sequence ID" value="NZ_CP050063.1"/>
</dbReference>
<dbReference type="AlphaFoldDB" id="A0A6G9ATT3"/>
<organism evidence="1 2">
    <name type="scientific">Spirosoma aureum</name>
    <dbReference type="NCBI Taxonomy" id="2692134"/>
    <lineage>
        <taxon>Bacteria</taxon>
        <taxon>Pseudomonadati</taxon>
        <taxon>Bacteroidota</taxon>
        <taxon>Cytophagia</taxon>
        <taxon>Cytophagales</taxon>
        <taxon>Cytophagaceae</taxon>
        <taxon>Spirosoma</taxon>
    </lineage>
</organism>
<dbReference type="Proteomes" id="UP000501802">
    <property type="component" value="Chromosome"/>
</dbReference>
<name>A0A6G9ATT3_9BACT</name>
<evidence type="ECO:0000313" key="1">
    <source>
        <dbReference type="EMBL" id="QIP15623.1"/>
    </source>
</evidence>
<sequence>MNRVLLATSGTKWALFHMFVRLMGVGEPANFAVLNNNCNETPTSTTQLPGSQPFRSTYFSTKPAARYEYAALNQ</sequence>
<dbReference type="EMBL" id="CP050063">
    <property type="protein sequence ID" value="QIP15623.1"/>
    <property type="molecule type" value="Genomic_DNA"/>
</dbReference>
<reference evidence="1 2" key="1">
    <citation type="submission" date="2020-03" db="EMBL/GenBank/DDBJ databases">
        <authorList>
            <person name="Kim M.K."/>
        </authorList>
    </citation>
    <scope>NUCLEOTIDE SEQUENCE [LARGE SCALE GENOMIC DNA]</scope>
    <source>
        <strain evidence="1 2">BT328</strain>
    </source>
</reference>
<protein>
    <submittedName>
        <fullName evidence="1">Uncharacterized protein</fullName>
    </submittedName>
</protein>
<accession>A0A6G9ATT3</accession>
<dbReference type="KEGG" id="spib:G8759_24810"/>
<gene>
    <name evidence="1" type="ORF">G8759_24810</name>
</gene>
<keyword evidence="2" id="KW-1185">Reference proteome</keyword>